<dbReference type="SUPFAM" id="SSF52058">
    <property type="entry name" value="L domain-like"/>
    <property type="match status" value="1"/>
</dbReference>
<keyword evidence="3" id="KW-0677">Repeat</keyword>
<dbReference type="Pfam" id="PF14580">
    <property type="entry name" value="LRR_9"/>
    <property type="match status" value="1"/>
</dbReference>
<dbReference type="InterPro" id="IPR025875">
    <property type="entry name" value="Leu-rich_rpt_4"/>
</dbReference>
<keyword evidence="4" id="KW-0539">Nucleus</keyword>
<dbReference type="EMBL" id="KQ087273">
    <property type="protein sequence ID" value="KLT39038.1"/>
    <property type="molecule type" value="Genomic_DNA"/>
</dbReference>
<dbReference type="Proteomes" id="UP000053611">
    <property type="component" value="Unassembled WGS sequence"/>
</dbReference>
<name>A0A0J0XDC5_9TREE</name>
<evidence type="ECO:0000256" key="6">
    <source>
        <dbReference type="SAM" id="MobiDB-lite"/>
    </source>
</evidence>
<dbReference type="InterPro" id="IPR003591">
    <property type="entry name" value="Leu-rich_rpt_typical-subtyp"/>
</dbReference>
<evidence type="ECO:0000256" key="2">
    <source>
        <dbReference type="ARBA" id="ARBA00022614"/>
    </source>
</evidence>
<evidence type="ECO:0000259" key="7">
    <source>
        <dbReference type="SMART" id="SM00446"/>
    </source>
</evidence>
<keyword evidence="9" id="KW-1185">Reference proteome</keyword>
<dbReference type="Gene3D" id="3.80.10.10">
    <property type="entry name" value="Ribonuclease Inhibitor"/>
    <property type="match status" value="3"/>
</dbReference>
<evidence type="ECO:0000256" key="1">
    <source>
        <dbReference type="ARBA" id="ARBA00004123"/>
    </source>
</evidence>
<evidence type="ECO:0000313" key="8">
    <source>
        <dbReference type="EMBL" id="KLT39038.1"/>
    </source>
</evidence>
<evidence type="ECO:0000256" key="5">
    <source>
        <dbReference type="ARBA" id="ARBA00023460"/>
    </source>
</evidence>
<dbReference type="InterPro" id="IPR003603">
    <property type="entry name" value="U2A'_phosphoprotein32A_C"/>
</dbReference>
<dbReference type="GeneID" id="28985050"/>
<dbReference type="SMART" id="SM00365">
    <property type="entry name" value="LRR_SD22"/>
    <property type="match status" value="10"/>
</dbReference>
<comment type="similarity">
    <text evidence="5">Belongs to the SDS22 family.</text>
</comment>
<dbReference type="OrthoDB" id="266138at2759"/>
<dbReference type="InterPro" id="IPR001611">
    <property type="entry name" value="Leu-rich_rpt"/>
</dbReference>
<proteinExistence type="inferred from homology"/>
<feature type="domain" description="U2A'/phosphoprotein 32 family A C-terminal" evidence="7">
    <location>
        <begin position="372"/>
        <end position="390"/>
    </location>
</feature>
<feature type="region of interest" description="Disordered" evidence="6">
    <location>
        <begin position="1"/>
        <end position="94"/>
    </location>
</feature>
<sequence>MPSAPPAPDSSAPSPDPASERRPHMEHSSSSSAPAAAEKDLSAPKPQRHARLVTEIVQLPPDPDSDDSDDERNPAVDPSPNDGDGAPDDDFLATYPDSTEELHLQHLRLENTSLPPLRLPRFTQLQRLCLRQNELSSPLPAECLKLGALEDLDLYDNRLGPRVVDDELQGVPKVTSLDLSFNNIRHVPNLPSLSAVDTLYLVQNKITRIEEGALDWCAAKMRSIELGGNRIRVMENIEMLTNLEELWLGKNKIRRLECLDTFSKLKILSIQSNRITKMEGLEGLVNLEELYLSHNGLKKIEGLEKNTKLRTLDVGNNEIEEVEGVSHLADLEEFWASGNKIQNLRSVEKQLAGLKKLETVYLEGNPCQTNDRAQYRRKVMLALPQVKQIDATFVRT</sequence>
<dbReference type="AlphaFoldDB" id="A0A0J0XDC5"/>
<reference evidence="8 9" key="1">
    <citation type="submission" date="2015-03" db="EMBL/GenBank/DDBJ databases">
        <title>Genomics and transcriptomics of the oil-accumulating basidiomycete yeast T. oleaginosus allow insights into substrate utilization and the diverse evolutionary trajectories of mating systems in fungi.</title>
        <authorList>
            <consortium name="DOE Joint Genome Institute"/>
            <person name="Kourist R."/>
            <person name="Kracht O."/>
            <person name="Bracharz F."/>
            <person name="Lipzen A."/>
            <person name="Nolan M."/>
            <person name="Ohm R."/>
            <person name="Grigoriev I."/>
            <person name="Sun S."/>
            <person name="Heitman J."/>
            <person name="Bruck T."/>
            <person name="Nowrousian M."/>
        </authorList>
    </citation>
    <scope>NUCLEOTIDE SEQUENCE [LARGE SCALE GENOMIC DNA]</scope>
    <source>
        <strain evidence="8 9">IBC0246</strain>
    </source>
</reference>
<dbReference type="RefSeq" id="XP_018275529.1">
    <property type="nucleotide sequence ID" value="XM_018424447.1"/>
</dbReference>
<keyword evidence="2" id="KW-0433">Leucine-rich repeat</keyword>
<protein>
    <submittedName>
        <fullName evidence="8">L domain-like protein</fullName>
    </submittedName>
</protein>
<dbReference type="PANTHER" id="PTHR45973">
    <property type="entry name" value="PROTEIN PHOSPHATASE 1 REGULATORY SUBUNIT SDS22-RELATED"/>
    <property type="match status" value="1"/>
</dbReference>
<dbReference type="SMART" id="SM00369">
    <property type="entry name" value="LRR_TYP"/>
    <property type="match status" value="6"/>
</dbReference>
<comment type="subcellular location">
    <subcellularLocation>
        <location evidence="1">Nucleus</location>
    </subcellularLocation>
</comment>
<evidence type="ECO:0000256" key="3">
    <source>
        <dbReference type="ARBA" id="ARBA00022737"/>
    </source>
</evidence>
<accession>A0A0J0XDC5</accession>
<dbReference type="GO" id="GO:0005634">
    <property type="term" value="C:nucleus"/>
    <property type="evidence" value="ECO:0007669"/>
    <property type="project" value="UniProtKB-SubCell"/>
</dbReference>
<dbReference type="InterPro" id="IPR032675">
    <property type="entry name" value="LRR_dom_sf"/>
</dbReference>
<dbReference type="SMART" id="SM00446">
    <property type="entry name" value="LRRcap"/>
    <property type="match status" value="1"/>
</dbReference>
<dbReference type="PROSITE" id="PS51450">
    <property type="entry name" value="LRR"/>
    <property type="match status" value="5"/>
</dbReference>
<dbReference type="InterPro" id="IPR050576">
    <property type="entry name" value="Cilia_flagella_integrity"/>
</dbReference>
<feature type="compositionally biased region" description="Basic and acidic residues" evidence="6">
    <location>
        <begin position="18"/>
        <end position="27"/>
    </location>
</feature>
<dbReference type="PANTHER" id="PTHR45973:SF23">
    <property type="entry name" value="PROTEIN PHOSPHATASE 1 REGULATORY SUBUNIT 7"/>
    <property type="match status" value="1"/>
</dbReference>
<evidence type="ECO:0000256" key="4">
    <source>
        <dbReference type="ARBA" id="ARBA00023242"/>
    </source>
</evidence>
<gene>
    <name evidence="8" type="ORF">CC85DRAFT_288957</name>
</gene>
<organism evidence="8 9">
    <name type="scientific">Cutaneotrichosporon oleaginosum</name>
    <dbReference type="NCBI Taxonomy" id="879819"/>
    <lineage>
        <taxon>Eukaryota</taxon>
        <taxon>Fungi</taxon>
        <taxon>Dikarya</taxon>
        <taxon>Basidiomycota</taxon>
        <taxon>Agaricomycotina</taxon>
        <taxon>Tremellomycetes</taxon>
        <taxon>Trichosporonales</taxon>
        <taxon>Trichosporonaceae</taxon>
        <taxon>Cutaneotrichosporon</taxon>
    </lineage>
</organism>
<dbReference type="STRING" id="879819.A0A0J0XDC5"/>
<dbReference type="FunFam" id="3.80.10.10:FF:000055">
    <property type="entry name" value="Protein phosphatase 1 regulatory subunit 7"/>
    <property type="match status" value="1"/>
</dbReference>
<dbReference type="Pfam" id="PF12799">
    <property type="entry name" value="LRR_4"/>
    <property type="match status" value="1"/>
</dbReference>
<evidence type="ECO:0000313" key="9">
    <source>
        <dbReference type="Proteomes" id="UP000053611"/>
    </source>
</evidence>